<comment type="similarity">
    <text evidence="1 4">Belongs to the glycosyl hydrolase 1 family.</text>
</comment>
<dbReference type="SUPFAM" id="SSF51445">
    <property type="entry name" value="(Trans)glycosidases"/>
    <property type="match status" value="1"/>
</dbReference>
<dbReference type="Pfam" id="PF00232">
    <property type="entry name" value="Glyco_hydro_1"/>
    <property type="match status" value="1"/>
</dbReference>
<evidence type="ECO:0000313" key="5">
    <source>
        <dbReference type="EMBL" id="NEE05791.1"/>
    </source>
</evidence>
<name>A0A6G3WJZ6_9ACTN</name>
<accession>A0A6G3WJZ6</accession>
<dbReference type="PANTHER" id="PTHR10353:SF36">
    <property type="entry name" value="LP05116P"/>
    <property type="match status" value="1"/>
</dbReference>
<organism evidence="5">
    <name type="scientific">Streptomyces sp. SID7499</name>
    <dbReference type="NCBI Taxonomy" id="2706086"/>
    <lineage>
        <taxon>Bacteria</taxon>
        <taxon>Bacillati</taxon>
        <taxon>Actinomycetota</taxon>
        <taxon>Actinomycetes</taxon>
        <taxon>Kitasatosporales</taxon>
        <taxon>Streptomycetaceae</taxon>
        <taxon>Streptomyces</taxon>
    </lineage>
</organism>
<dbReference type="Gene3D" id="3.20.20.80">
    <property type="entry name" value="Glycosidases"/>
    <property type="match status" value="1"/>
</dbReference>
<evidence type="ECO:0000256" key="4">
    <source>
        <dbReference type="RuleBase" id="RU003690"/>
    </source>
</evidence>
<sequence>MNHLPADFVWGASTASYQVEGATREDGRGPSVWDTFTARPGAVRDGHTGEVACDHYHRYEQDLDLMAEAGLTG</sequence>
<dbReference type="AlphaFoldDB" id="A0A6G3WJZ6"/>
<feature type="non-terminal residue" evidence="5">
    <location>
        <position position="73"/>
    </location>
</feature>
<dbReference type="InterPro" id="IPR033132">
    <property type="entry name" value="GH_1_N_CS"/>
</dbReference>
<dbReference type="GO" id="GO:0016052">
    <property type="term" value="P:carbohydrate catabolic process"/>
    <property type="evidence" value="ECO:0007669"/>
    <property type="project" value="TreeGrafter"/>
</dbReference>
<evidence type="ECO:0000256" key="1">
    <source>
        <dbReference type="ARBA" id="ARBA00010838"/>
    </source>
</evidence>
<evidence type="ECO:0000256" key="2">
    <source>
        <dbReference type="ARBA" id="ARBA00022801"/>
    </source>
</evidence>
<gene>
    <name evidence="5" type="ORF">G3M58_05010</name>
</gene>
<dbReference type="EMBL" id="JAAGMN010000542">
    <property type="protein sequence ID" value="NEE05791.1"/>
    <property type="molecule type" value="Genomic_DNA"/>
</dbReference>
<protein>
    <submittedName>
        <fullName evidence="5">Family 1 glycosylhydrolase</fullName>
    </submittedName>
</protein>
<evidence type="ECO:0000256" key="3">
    <source>
        <dbReference type="ARBA" id="ARBA00023295"/>
    </source>
</evidence>
<dbReference type="GO" id="GO:0008422">
    <property type="term" value="F:beta-glucosidase activity"/>
    <property type="evidence" value="ECO:0007669"/>
    <property type="project" value="TreeGrafter"/>
</dbReference>
<dbReference type="PROSITE" id="PS00653">
    <property type="entry name" value="GLYCOSYL_HYDROL_F1_2"/>
    <property type="match status" value="1"/>
</dbReference>
<reference evidence="5" key="1">
    <citation type="submission" date="2020-01" db="EMBL/GenBank/DDBJ databases">
        <title>Insect and environment-associated Actinomycetes.</title>
        <authorList>
            <person name="Currrie C."/>
            <person name="Chevrette M."/>
            <person name="Carlson C."/>
            <person name="Stubbendieck R."/>
            <person name="Wendt-Pienkowski E."/>
        </authorList>
    </citation>
    <scope>NUCLEOTIDE SEQUENCE</scope>
    <source>
        <strain evidence="5">SID7499</strain>
    </source>
</reference>
<dbReference type="InterPro" id="IPR017853">
    <property type="entry name" value="GH"/>
</dbReference>
<proteinExistence type="inferred from homology"/>
<dbReference type="GO" id="GO:0005829">
    <property type="term" value="C:cytosol"/>
    <property type="evidence" value="ECO:0007669"/>
    <property type="project" value="TreeGrafter"/>
</dbReference>
<keyword evidence="2 5" id="KW-0378">Hydrolase</keyword>
<dbReference type="InterPro" id="IPR001360">
    <property type="entry name" value="Glyco_hydro_1"/>
</dbReference>
<dbReference type="PANTHER" id="PTHR10353">
    <property type="entry name" value="GLYCOSYL HYDROLASE"/>
    <property type="match status" value="1"/>
</dbReference>
<keyword evidence="3" id="KW-0326">Glycosidase</keyword>
<comment type="caution">
    <text evidence="5">The sequence shown here is derived from an EMBL/GenBank/DDBJ whole genome shotgun (WGS) entry which is preliminary data.</text>
</comment>